<feature type="compositionally biased region" description="Basic residues" evidence="1">
    <location>
        <begin position="219"/>
        <end position="233"/>
    </location>
</feature>
<sequence length="519" mass="54095">MESFDNMTPIVGSRRPIFLPAFSDHSSSSSSHTHTPTPPSALSSATSLVSSSRSRRKPAYAFKSPSAEEPSQPQPGEWEAHHPTRTSPTAINIGKRASPPYERRRGSASTDASRSSAHKYTPSVKSAVQRHAPLLPLYHPLGPLAQSLPRLDPGLFGLPSSLSIDDGEDKPDAEGDPRSSSGSRRAGPKGREDDTQSNGTPNGVDKAAQDATARERNASPRKRRGGGGGKRKRKDADDADGMFPPPAKRTRNPRGAAANSSVPAAPSPLVGPAVVASDLALEEIPENNGVASADAEEPEEAQEEPEIQQTPKRTRTRKPRATRPAKRRDSSGSASAASSVSVSIAAATRAAAAAAPSVGLSTEDGQMGEPEPEPEPTPQPEPRPELRASEPPPQAPQPMVNGVGAHEEADSGRPSGIPSSTRAPIEKPAASGQKEKLQQSSTAGDAPPAAGPSRNASKDVPLNGVTHTPSSRVTATVPTAAAAKPLPKPPTAVAPTQKQPPPPRVPPQKEEREEGELSD</sequence>
<reference evidence="2 3" key="1">
    <citation type="journal article" date="2015" name="Sci. Rep.">
        <title>Chromosome-level genome map provides insights into diverse defense mechanisms in the medicinal fungus Ganoderma sinense.</title>
        <authorList>
            <person name="Zhu Y."/>
            <person name="Xu J."/>
            <person name="Sun C."/>
            <person name="Zhou S."/>
            <person name="Xu H."/>
            <person name="Nelson D.R."/>
            <person name="Qian J."/>
            <person name="Song J."/>
            <person name="Luo H."/>
            <person name="Xiang L."/>
            <person name="Li Y."/>
            <person name="Xu Z."/>
            <person name="Ji A."/>
            <person name="Wang L."/>
            <person name="Lu S."/>
            <person name="Hayward A."/>
            <person name="Sun W."/>
            <person name="Li X."/>
            <person name="Schwartz D.C."/>
            <person name="Wang Y."/>
            <person name="Chen S."/>
        </authorList>
    </citation>
    <scope>NUCLEOTIDE SEQUENCE [LARGE SCALE GENOMIC DNA]</scope>
    <source>
        <strain evidence="2 3">ZZ0214-1</strain>
    </source>
</reference>
<dbReference type="OrthoDB" id="2804054at2759"/>
<proteinExistence type="predicted"/>
<feature type="compositionally biased region" description="Low complexity" evidence="1">
    <location>
        <begin position="331"/>
        <end position="358"/>
    </location>
</feature>
<name>A0A2G8SJV3_9APHY</name>
<evidence type="ECO:0000256" key="1">
    <source>
        <dbReference type="SAM" id="MobiDB-lite"/>
    </source>
</evidence>
<feature type="region of interest" description="Disordered" evidence="1">
    <location>
        <begin position="20"/>
        <end position="519"/>
    </location>
</feature>
<feature type="compositionally biased region" description="Low complexity" evidence="1">
    <location>
        <begin position="133"/>
        <end position="144"/>
    </location>
</feature>
<feature type="compositionally biased region" description="Low complexity" evidence="1">
    <location>
        <begin position="473"/>
        <end position="485"/>
    </location>
</feature>
<feature type="compositionally biased region" description="Basic residues" evidence="1">
    <location>
        <begin position="312"/>
        <end position="326"/>
    </location>
</feature>
<evidence type="ECO:0000313" key="2">
    <source>
        <dbReference type="EMBL" id="PIL34030.1"/>
    </source>
</evidence>
<evidence type="ECO:0000313" key="3">
    <source>
        <dbReference type="Proteomes" id="UP000230002"/>
    </source>
</evidence>
<feature type="compositionally biased region" description="Low complexity" evidence="1">
    <location>
        <begin position="256"/>
        <end position="277"/>
    </location>
</feature>
<feature type="compositionally biased region" description="Acidic residues" evidence="1">
    <location>
        <begin position="294"/>
        <end position="306"/>
    </location>
</feature>
<comment type="caution">
    <text evidence="2">The sequence shown here is derived from an EMBL/GenBank/DDBJ whole genome shotgun (WGS) entry which is preliminary data.</text>
</comment>
<feature type="compositionally biased region" description="Low complexity" evidence="1">
    <location>
        <begin position="64"/>
        <end position="75"/>
    </location>
</feature>
<gene>
    <name evidence="2" type="ORF">GSI_03739</name>
</gene>
<feature type="compositionally biased region" description="Low complexity" evidence="1">
    <location>
        <begin position="20"/>
        <end position="52"/>
    </location>
</feature>
<keyword evidence="3" id="KW-1185">Reference proteome</keyword>
<feature type="compositionally biased region" description="Pro residues" evidence="1">
    <location>
        <begin position="486"/>
        <end position="506"/>
    </location>
</feature>
<dbReference type="EMBL" id="AYKW01000006">
    <property type="protein sequence ID" value="PIL34030.1"/>
    <property type="molecule type" value="Genomic_DNA"/>
</dbReference>
<dbReference type="AlphaFoldDB" id="A0A2G8SJV3"/>
<organism evidence="2 3">
    <name type="scientific">Ganoderma sinense ZZ0214-1</name>
    <dbReference type="NCBI Taxonomy" id="1077348"/>
    <lineage>
        <taxon>Eukaryota</taxon>
        <taxon>Fungi</taxon>
        <taxon>Dikarya</taxon>
        <taxon>Basidiomycota</taxon>
        <taxon>Agaricomycotina</taxon>
        <taxon>Agaricomycetes</taxon>
        <taxon>Polyporales</taxon>
        <taxon>Polyporaceae</taxon>
        <taxon>Ganoderma</taxon>
    </lineage>
</organism>
<dbReference type="Proteomes" id="UP000230002">
    <property type="component" value="Unassembled WGS sequence"/>
</dbReference>
<accession>A0A2G8SJV3</accession>
<protein>
    <submittedName>
        <fullName evidence="2">Uncharacterized protein</fullName>
    </submittedName>
</protein>